<evidence type="ECO:0000313" key="13">
    <source>
        <dbReference type="EMBL" id="MCG5076715.1"/>
    </source>
</evidence>
<keyword evidence="8" id="KW-0626">Porin</keyword>
<comment type="subunit">
    <text evidence="2">Homotrimer.</text>
</comment>
<evidence type="ECO:0000256" key="1">
    <source>
        <dbReference type="ARBA" id="ARBA00004571"/>
    </source>
</evidence>
<keyword evidence="7" id="KW-0406">Ion transport</keyword>
<evidence type="ECO:0000256" key="11">
    <source>
        <dbReference type="SAM" id="SignalP"/>
    </source>
</evidence>
<feature type="chain" id="PRO_5040981855" evidence="11">
    <location>
        <begin position="23"/>
        <end position="382"/>
    </location>
</feature>
<dbReference type="InterPro" id="IPR023614">
    <property type="entry name" value="Porin_dom_sf"/>
</dbReference>
<name>A0A9X1RTR8_9BURK</name>
<dbReference type="PRINTS" id="PR00184">
    <property type="entry name" value="NEISSPPORIN"/>
</dbReference>
<evidence type="ECO:0000256" key="4">
    <source>
        <dbReference type="ARBA" id="ARBA00022452"/>
    </source>
</evidence>
<evidence type="ECO:0000256" key="9">
    <source>
        <dbReference type="ARBA" id="ARBA00023136"/>
    </source>
</evidence>
<evidence type="ECO:0000313" key="14">
    <source>
        <dbReference type="Proteomes" id="UP001139308"/>
    </source>
</evidence>
<dbReference type="PANTHER" id="PTHR34501:SF9">
    <property type="entry name" value="MAJOR OUTER MEMBRANE PROTEIN P.IA"/>
    <property type="match status" value="1"/>
</dbReference>
<keyword evidence="5" id="KW-0812">Transmembrane</keyword>
<evidence type="ECO:0000256" key="2">
    <source>
        <dbReference type="ARBA" id="ARBA00011233"/>
    </source>
</evidence>
<dbReference type="PANTHER" id="PTHR34501">
    <property type="entry name" value="PROTEIN YDDL-RELATED"/>
    <property type="match status" value="1"/>
</dbReference>
<accession>A0A9X1RTR8</accession>
<organism evidence="13 14">
    <name type="scientific">Paraburkholderia tagetis</name>
    <dbReference type="NCBI Taxonomy" id="2913261"/>
    <lineage>
        <taxon>Bacteria</taxon>
        <taxon>Pseudomonadati</taxon>
        <taxon>Pseudomonadota</taxon>
        <taxon>Betaproteobacteria</taxon>
        <taxon>Burkholderiales</taxon>
        <taxon>Burkholderiaceae</taxon>
        <taxon>Paraburkholderia</taxon>
    </lineage>
</organism>
<dbReference type="InterPro" id="IPR033900">
    <property type="entry name" value="Gram_neg_porin_domain"/>
</dbReference>
<keyword evidence="4" id="KW-1134">Transmembrane beta strand</keyword>
<gene>
    <name evidence="13" type="ORF">L5014_25760</name>
</gene>
<dbReference type="GO" id="GO:0015288">
    <property type="term" value="F:porin activity"/>
    <property type="evidence" value="ECO:0007669"/>
    <property type="project" value="UniProtKB-KW"/>
</dbReference>
<dbReference type="AlphaFoldDB" id="A0A9X1RTR8"/>
<evidence type="ECO:0000256" key="3">
    <source>
        <dbReference type="ARBA" id="ARBA00022448"/>
    </source>
</evidence>
<dbReference type="RefSeq" id="WP_238466621.1">
    <property type="nucleotide sequence ID" value="NZ_JAKLJA010000026.1"/>
</dbReference>
<dbReference type="GO" id="GO:0009279">
    <property type="term" value="C:cell outer membrane"/>
    <property type="evidence" value="ECO:0007669"/>
    <property type="project" value="UniProtKB-SubCell"/>
</dbReference>
<dbReference type="GO" id="GO:0046930">
    <property type="term" value="C:pore complex"/>
    <property type="evidence" value="ECO:0007669"/>
    <property type="project" value="UniProtKB-KW"/>
</dbReference>
<keyword evidence="14" id="KW-1185">Reference proteome</keyword>
<keyword evidence="6 11" id="KW-0732">Signal</keyword>
<protein>
    <submittedName>
        <fullName evidence="13">Porin</fullName>
    </submittedName>
</protein>
<dbReference type="EMBL" id="JAKLJA010000026">
    <property type="protein sequence ID" value="MCG5076715.1"/>
    <property type="molecule type" value="Genomic_DNA"/>
</dbReference>
<evidence type="ECO:0000256" key="10">
    <source>
        <dbReference type="ARBA" id="ARBA00023237"/>
    </source>
</evidence>
<dbReference type="Proteomes" id="UP001139308">
    <property type="component" value="Unassembled WGS sequence"/>
</dbReference>
<sequence length="382" mass="41381">MKKTILAVTAMGAMGFTLTSHAQSSVTLYGLIDEGFNFTTNAAGNRGYQMVSGDTAGSRWGLKGAEDLGGGMKAIFRLENGFDTNTGRLGQGSRMFGRQAYVGLASDYYGTLTMGRQYDPTIDMWSGFTAAGNWEGDLGAHPYDTDNADYDFRIQNSVKYVTPTYAGLTGELLYGFSNQAGGFAQNRVYSAAVQYQMGPLAAAVAYMKTNNGGSTFGGAMSSNEAVFTGTSQQNIDAGVSYKFGDKATVAFAYSHVDVYNPTSNAYFVNQPAAGTQNSWKFDNFEVNGQYFFQSNFWLGAAYTFTHAHISTTTGSASPNWHQVSLMLDYDLSKRTSLYVQGSYQHATGKTGTDFDNAYIFGSAAPSSSCNQMVYRVAMMHRF</sequence>
<dbReference type="PRINTS" id="PR00182">
    <property type="entry name" value="ECOLNEIPORIN"/>
</dbReference>
<feature type="domain" description="Porin" evidence="12">
    <location>
        <begin position="7"/>
        <end position="347"/>
    </location>
</feature>
<keyword evidence="3" id="KW-0813">Transport</keyword>
<dbReference type="GO" id="GO:0034220">
    <property type="term" value="P:monoatomic ion transmembrane transport"/>
    <property type="evidence" value="ECO:0007669"/>
    <property type="project" value="InterPro"/>
</dbReference>
<dbReference type="InterPro" id="IPR001702">
    <property type="entry name" value="Porin_Gram-ve"/>
</dbReference>
<dbReference type="InterPro" id="IPR050298">
    <property type="entry name" value="Gram-neg_bact_OMP"/>
</dbReference>
<evidence type="ECO:0000256" key="7">
    <source>
        <dbReference type="ARBA" id="ARBA00023065"/>
    </source>
</evidence>
<dbReference type="InterPro" id="IPR002299">
    <property type="entry name" value="Porin_Neis"/>
</dbReference>
<evidence type="ECO:0000256" key="8">
    <source>
        <dbReference type="ARBA" id="ARBA00023114"/>
    </source>
</evidence>
<evidence type="ECO:0000256" key="5">
    <source>
        <dbReference type="ARBA" id="ARBA00022692"/>
    </source>
</evidence>
<comment type="caution">
    <text evidence="13">The sequence shown here is derived from an EMBL/GenBank/DDBJ whole genome shotgun (WGS) entry which is preliminary data.</text>
</comment>
<dbReference type="CDD" id="cd00342">
    <property type="entry name" value="gram_neg_porins"/>
    <property type="match status" value="1"/>
</dbReference>
<dbReference type="Gene3D" id="2.40.160.10">
    <property type="entry name" value="Porin"/>
    <property type="match status" value="1"/>
</dbReference>
<evidence type="ECO:0000259" key="12">
    <source>
        <dbReference type="Pfam" id="PF13609"/>
    </source>
</evidence>
<comment type="subcellular location">
    <subcellularLocation>
        <location evidence="1">Cell outer membrane</location>
        <topology evidence="1">Multi-pass membrane protein</topology>
    </subcellularLocation>
</comment>
<dbReference type="Pfam" id="PF13609">
    <property type="entry name" value="Porin_4"/>
    <property type="match status" value="1"/>
</dbReference>
<dbReference type="SUPFAM" id="SSF56935">
    <property type="entry name" value="Porins"/>
    <property type="match status" value="1"/>
</dbReference>
<reference evidence="13" key="1">
    <citation type="submission" date="2022-01" db="EMBL/GenBank/DDBJ databases">
        <title>Genome sequence and assembly of Parabukholderia sp. RG36.</title>
        <authorList>
            <person name="Chhetri G."/>
        </authorList>
    </citation>
    <scope>NUCLEOTIDE SEQUENCE</scope>
    <source>
        <strain evidence="13">RG36</strain>
    </source>
</reference>
<keyword evidence="10" id="KW-0998">Cell outer membrane</keyword>
<feature type="signal peptide" evidence="11">
    <location>
        <begin position="1"/>
        <end position="22"/>
    </location>
</feature>
<evidence type="ECO:0000256" key="6">
    <source>
        <dbReference type="ARBA" id="ARBA00022729"/>
    </source>
</evidence>
<proteinExistence type="predicted"/>
<keyword evidence="9" id="KW-0472">Membrane</keyword>